<dbReference type="PROSITE" id="PS00610">
    <property type="entry name" value="NA_NEUROTRAN_SYMP_1"/>
    <property type="match status" value="1"/>
</dbReference>
<evidence type="ECO:0000256" key="7">
    <source>
        <dbReference type="ARBA" id="ARBA00023136"/>
    </source>
</evidence>
<feature type="binding site" evidence="8">
    <location>
        <position position="65"/>
    </location>
    <ligand>
        <name>Na(+)</name>
        <dbReference type="ChEBI" id="CHEBI:29101"/>
        <label>1</label>
    </ligand>
</feature>
<evidence type="ECO:0000256" key="8">
    <source>
        <dbReference type="PIRSR" id="PIRSR600175-1"/>
    </source>
</evidence>
<evidence type="ECO:0000256" key="9">
    <source>
        <dbReference type="PIRSR" id="PIRSR600175-2"/>
    </source>
</evidence>
<evidence type="ECO:0000256" key="3">
    <source>
        <dbReference type="ARBA" id="ARBA00022448"/>
    </source>
</evidence>
<feature type="transmembrane region" description="Helical" evidence="12">
    <location>
        <begin position="362"/>
        <end position="381"/>
    </location>
</feature>
<feature type="region of interest" description="Disordered" evidence="11">
    <location>
        <begin position="1"/>
        <end position="38"/>
    </location>
</feature>
<feature type="non-terminal residue" evidence="13">
    <location>
        <position position="1"/>
    </location>
</feature>
<comment type="similarity">
    <text evidence="2 10">Belongs to the sodium:neurotransmitter symporter (SNF) (TC 2.A.22) family.</text>
</comment>
<feature type="transmembrane region" description="Helical" evidence="12">
    <location>
        <begin position="523"/>
        <end position="545"/>
    </location>
</feature>
<keyword evidence="3 10" id="KW-0813">Transport</keyword>
<sequence>STTTATSRPDEKTSSEEQETLLEQKRNSQEDEQPGTKEDAQARLNWANKLQFVLACIGYSVGLGNLWRFPYLCYKSGGGAFLIPYFTMLFVCGIPLLLMELTVGQFTRRGPVGALAKLCPLLKGAGVGTVVMSFLVGTYYNIIMAWSIFYMIQSFTNDLPWKDCNATWTVACFDDYGANVTAPNDSKSATEEYFDEVVLQRSAGVEEAGSIRWELALALVAAWVLVVYVTATVPYLLLGAFLWRALTLPGASNGLQYFFEPRWELLMDAQVWVNAAAQNFNSIGIAFGSLIAFASYNKLDNNIVLDTWAICLTNSFTSILSGMIVFSTLGNIALEQGKDIDDVVAQGPGLVFTVYPQALAKMPYAAAWSVLFFFMLLIFGLDSQFSNVEVIITSLQDEFPKWIKKHLKRHEFLVMLVCFISFLCGLPNITEGGIYFFQLIDHFAASVSLMYVAFFEVIAVVWIYGAGRLAANLKEMTGKLPSFYFRCCWYFAAPVLIFAIWIFSLVDYKNPTYDNGKYKYPDWAIGVGWVIASLSILPTPVLAVVEITRAKGSTLWEKIGNAIRPKIEQCSCCARTHNCPNGYF</sequence>
<dbReference type="AlphaFoldDB" id="A0A3R7QIH6"/>
<dbReference type="EMBL" id="QCYY01002659">
    <property type="protein sequence ID" value="ROT68501.1"/>
    <property type="molecule type" value="Genomic_DNA"/>
</dbReference>
<comment type="caution">
    <text evidence="13">The sequence shown here is derived from an EMBL/GenBank/DDBJ whole genome shotgun (WGS) entry which is preliminary data.</text>
</comment>
<feature type="compositionally biased region" description="Basic and acidic residues" evidence="11">
    <location>
        <begin position="22"/>
        <end position="38"/>
    </location>
</feature>
<dbReference type="Pfam" id="PF00209">
    <property type="entry name" value="SNF"/>
    <property type="match status" value="1"/>
</dbReference>
<keyword evidence="5 10" id="KW-0769">Symport</keyword>
<keyword evidence="8" id="KW-0915">Sodium</keyword>
<name>A0A3R7QIH6_PENVA</name>
<comment type="subcellular location">
    <subcellularLocation>
        <location evidence="1">Membrane</location>
        <topology evidence="1">Multi-pass membrane protein</topology>
    </subcellularLocation>
</comment>
<keyword evidence="8" id="KW-0479">Metal-binding</keyword>
<dbReference type="Proteomes" id="UP000283509">
    <property type="component" value="Unassembled WGS sequence"/>
</dbReference>
<evidence type="ECO:0000256" key="12">
    <source>
        <dbReference type="SAM" id="Phobius"/>
    </source>
</evidence>
<evidence type="ECO:0000256" key="10">
    <source>
        <dbReference type="RuleBase" id="RU003732"/>
    </source>
</evidence>
<dbReference type="InterPro" id="IPR037272">
    <property type="entry name" value="SNS_sf"/>
</dbReference>
<dbReference type="GO" id="GO:0005886">
    <property type="term" value="C:plasma membrane"/>
    <property type="evidence" value="ECO:0007669"/>
    <property type="project" value="TreeGrafter"/>
</dbReference>
<evidence type="ECO:0000256" key="6">
    <source>
        <dbReference type="ARBA" id="ARBA00022989"/>
    </source>
</evidence>
<reference evidence="13 14" key="2">
    <citation type="submission" date="2019-01" db="EMBL/GenBank/DDBJ databases">
        <title>The decoding of complex shrimp genome reveals the adaptation for benthos swimmer, frequently molting mechanism and breeding impact on genome.</title>
        <authorList>
            <person name="Sun Y."/>
            <person name="Gao Y."/>
            <person name="Yu Y."/>
        </authorList>
    </citation>
    <scope>NUCLEOTIDE SEQUENCE [LARGE SCALE GENOMIC DNA]</scope>
    <source>
        <tissue evidence="13">Muscle</tissue>
    </source>
</reference>
<evidence type="ECO:0000313" key="13">
    <source>
        <dbReference type="EMBL" id="ROT68501.1"/>
    </source>
</evidence>
<accession>A0A3R7QIH6</accession>
<feature type="transmembrane region" description="Helical" evidence="12">
    <location>
        <begin position="79"/>
        <end position="98"/>
    </location>
</feature>
<evidence type="ECO:0000256" key="4">
    <source>
        <dbReference type="ARBA" id="ARBA00022692"/>
    </source>
</evidence>
<evidence type="ECO:0000256" key="5">
    <source>
        <dbReference type="ARBA" id="ARBA00022847"/>
    </source>
</evidence>
<keyword evidence="6 12" id="KW-1133">Transmembrane helix</keyword>
<proteinExistence type="inferred from homology"/>
<dbReference type="GO" id="GO:0089718">
    <property type="term" value="P:amino acid import across plasma membrane"/>
    <property type="evidence" value="ECO:0007669"/>
    <property type="project" value="TreeGrafter"/>
</dbReference>
<evidence type="ECO:0000256" key="1">
    <source>
        <dbReference type="ARBA" id="ARBA00004141"/>
    </source>
</evidence>
<dbReference type="PROSITE" id="PS00754">
    <property type="entry name" value="NA_NEUROTRAN_SYMP_2"/>
    <property type="match status" value="1"/>
</dbReference>
<keyword evidence="4 10" id="KW-0812">Transmembrane</keyword>
<evidence type="ECO:0000256" key="2">
    <source>
        <dbReference type="ARBA" id="ARBA00006459"/>
    </source>
</evidence>
<dbReference type="OrthoDB" id="6581954at2759"/>
<dbReference type="GO" id="GO:0005283">
    <property type="term" value="F:amino acid:sodium symporter activity"/>
    <property type="evidence" value="ECO:0007669"/>
    <property type="project" value="TreeGrafter"/>
</dbReference>
<dbReference type="GO" id="GO:0046872">
    <property type="term" value="F:metal ion binding"/>
    <property type="evidence" value="ECO:0007669"/>
    <property type="project" value="UniProtKB-KW"/>
</dbReference>
<dbReference type="SUPFAM" id="SSF161070">
    <property type="entry name" value="SNF-like"/>
    <property type="match status" value="1"/>
</dbReference>
<feature type="transmembrane region" description="Helical" evidence="12">
    <location>
        <begin position="215"/>
        <end position="243"/>
    </location>
</feature>
<dbReference type="PANTHER" id="PTHR11616:SF303">
    <property type="entry name" value="SODIUM- AND CHLORIDE-DEPENDENT GABA TRANSPORTER INE"/>
    <property type="match status" value="1"/>
</dbReference>
<feature type="transmembrane region" description="Helical" evidence="12">
    <location>
        <begin position="50"/>
        <end position="67"/>
    </location>
</feature>
<feature type="binding site" evidence="8">
    <location>
        <position position="282"/>
    </location>
    <ligand>
        <name>Na(+)</name>
        <dbReference type="ChEBI" id="CHEBI:29101"/>
        <label>1</label>
    </ligand>
</feature>
<dbReference type="InterPro" id="IPR000175">
    <property type="entry name" value="Na/ntran_symport"/>
</dbReference>
<feature type="binding site" evidence="8">
    <location>
        <position position="382"/>
    </location>
    <ligand>
        <name>Na(+)</name>
        <dbReference type="ChEBI" id="CHEBI:29101"/>
        <label>1</label>
    </ligand>
</feature>
<feature type="transmembrane region" description="Helical" evidence="12">
    <location>
        <begin position="308"/>
        <end position="329"/>
    </location>
</feature>
<protein>
    <recommendedName>
        <fullName evidence="10">Transporter</fullName>
    </recommendedName>
</protein>
<feature type="binding site" evidence="8">
    <location>
        <position position="383"/>
    </location>
    <ligand>
        <name>Na(+)</name>
        <dbReference type="ChEBI" id="CHEBI:29101"/>
        <label>1</label>
    </ligand>
</feature>
<feature type="transmembrane region" description="Helical" evidence="12">
    <location>
        <begin position="412"/>
        <end position="429"/>
    </location>
</feature>
<feature type="binding site" evidence="8">
    <location>
        <position position="61"/>
    </location>
    <ligand>
        <name>Na(+)</name>
        <dbReference type="ChEBI" id="CHEBI:29101"/>
        <label>1</label>
    </ligand>
</feature>
<gene>
    <name evidence="13" type="ORF">C7M84_013302</name>
</gene>
<keyword evidence="9" id="KW-1015">Disulfide bond</keyword>
<feature type="transmembrane region" description="Helical" evidence="12">
    <location>
        <begin position="130"/>
        <end position="152"/>
    </location>
</feature>
<feature type="transmembrane region" description="Helical" evidence="12">
    <location>
        <begin position="449"/>
        <end position="471"/>
    </location>
</feature>
<keyword evidence="14" id="KW-1185">Reference proteome</keyword>
<feature type="transmembrane region" description="Helical" evidence="12">
    <location>
        <begin position="483"/>
        <end position="503"/>
    </location>
</feature>
<evidence type="ECO:0000313" key="14">
    <source>
        <dbReference type="Proteomes" id="UP000283509"/>
    </source>
</evidence>
<dbReference type="PRINTS" id="PR00176">
    <property type="entry name" value="NANEUSMPORT"/>
</dbReference>
<keyword evidence="7 12" id="KW-0472">Membrane</keyword>
<dbReference type="PROSITE" id="PS50267">
    <property type="entry name" value="NA_NEUROTRAN_SYMP_3"/>
    <property type="match status" value="1"/>
</dbReference>
<feature type="binding site" evidence="8">
    <location>
        <position position="58"/>
    </location>
    <ligand>
        <name>Na(+)</name>
        <dbReference type="ChEBI" id="CHEBI:29101"/>
        <label>1</label>
    </ligand>
</feature>
<feature type="transmembrane region" description="Helical" evidence="12">
    <location>
        <begin position="271"/>
        <end position="296"/>
    </location>
</feature>
<reference evidence="13 14" key="1">
    <citation type="submission" date="2018-04" db="EMBL/GenBank/DDBJ databases">
        <authorList>
            <person name="Zhang X."/>
            <person name="Yuan J."/>
            <person name="Li F."/>
            <person name="Xiang J."/>
        </authorList>
    </citation>
    <scope>NUCLEOTIDE SEQUENCE [LARGE SCALE GENOMIC DNA]</scope>
    <source>
        <tissue evidence="13">Muscle</tissue>
    </source>
</reference>
<evidence type="ECO:0000256" key="11">
    <source>
        <dbReference type="SAM" id="MobiDB-lite"/>
    </source>
</evidence>
<dbReference type="PANTHER" id="PTHR11616">
    <property type="entry name" value="SODIUM/CHLORIDE DEPENDENT TRANSPORTER"/>
    <property type="match status" value="1"/>
</dbReference>
<feature type="binding site" evidence="8">
    <location>
        <position position="314"/>
    </location>
    <ligand>
        <name>Na(+)</name>
        <dbReference type="ChEBI" id="CHEBI:29101"/>
        <label>1</label>
    </ligand>
</feature>
<feature type="disulfide bond" evidence="9">
    <location>
        <begin position="164"/>
        <end position="172"/>
    </location>
</feature>
<organism evidence="13 14">
    <name type="scientific">Penaeus vannamei</name>
    <name type="common">Whiteleg shrimp</name>
    <name type="synonym">Litopenaeus vannamei</name>
    <dbReference type="NCBI Taxonomy" id="6689"/>
    <lineage>
        <taxon>Eukaryota</taxon>
        <taxon>Metazoa</taxon>
        <taxon>Ecdysozoa</taxon>
        <taxon>Arthropoda</taxon>
        <taxon>Crustacea</taxon>
        <taxon>Multicrustacea</taxon>
        <taxon>Malacostraca</taxon>
        <taxon>Eumalacostraca</taxon>
        <taxon>Eucarida</taxon>
        <taxon>Decapoda</taxon>
        <taxon>Dendrobranchiata</taxon>
        <taxon>Penaeoidea</taxon>
        <taxon>Penaeidae</taxon>
        <taxon>Penaeus</taxon>
    </lineage>
</organism>